<dbReference type="GO" id="GO:0006355">
    <property type="term" value="P:regulation of DNA-templated transcription"/>
    <property type="evidence" value="ECO:0007669"/>
    <property type="project" value="InterPro"/>
</dbReference>
<evidence type="ECO:0000259" key="7">
    <source>
        <dbReference type="PROSITE" id="PS51755"/>
    </source>
</evidence>
<dbReference type="Gene3D" id="1.10.10.10">
    <property type="entry name" value="Winged helix-like DNA-binding domain superfamily/Winged helix DNA-binding domain"/>
    <property type="match status" value="1"/>
</dbReference>
<protein>
    <submittedName>
        <fullName evidence="8">Response regulator receiver:Transcriptional regulatory protein, C-terminal</fullName>
    </submittedName>
</protein>
<keyword evidence="2" id="KW-0902">Two-component regulatory system</keyword>
<evidence type="ECO:0000256" key="1">
    <source>
        <dbReference type="ARBA" id="ARBA00022553"/>
    </source>
</evidence>
<dbReference type="InterPro" id="IPR016032">
    <property type="entry name" value="Sig_transdc_resp-reg_C-effctor"/>
</dbReference>
<dbReference type="PANTHER" id="PTHR48111:SF40">
    <property type="entry name" value="PHOSPHATE REGULON TRANSCRIPTIONAL REGULATORY PROTEIN PHOB"/>
    <property type="match status" value="1"/>
</dbReference>
<dbReference type="GO" id="GO:0032993">
    <property type="term" value="C:protein-DNA complex"/>
    <property type="evidence" value="ECO:0007669"/>
    <property type="project" value="TreeGrafter"/>
</dbReference>
<name>A0A3B0TLE5_9ZZZZ</name>
<sequence length="228" mass="25731">MKKKDIKILLVDDEPDILEILSYNLSAAGYTVFTASNGVEGVAKAKKKMPHLIILDLMMPEMDGIEVCEIIRKTNGLENTIITFLTARGEDYSQVAGFDAGADDYITKPIKPKVLVSKVKALLRRLKNNEEAHEDIVTVGNIVIDREEYKIVNNGKELILPRKEFELLSLLTSKPNKVFKREVILNRVWGNEVVVGGRTIDVHIRKLREKLGEDHFKTVKGVGYKFVL</sequence>
<dbReference type="SUPFAM" id="SSF52172">
    <property type="entry name" value="CheY-like"/>
    <property type="match status" value="1"/>
</dbReference>
<keyword evidence="1" id="KW-0597">Phosphoprotein</keyword>
<feature type="domain" description="Response regulatory" evidence="6">
    <location>
        <begin position="7"/>
        <end position="123"/>
    </location>
</feature>
<dbReference type="AlphaFoldDB" id="A0A3B0TLE5"/>
<dbReference type="FunFam" id="3.40.50.2300:FF:000001">
    <property type="entry name" value="DNA-binding response regulator PhoB"/>
    <property type="match status" value="1"/>
</dbReference>
<keyword evidence="4" id="KW-0238">DNA-binding</keyword>
<dbReference type="InterPro" id="IPR036388">
    <property type="entry name" value="WH-like_DNA-bd_sf"/>
</dbReference>
<dbReference type="PANTHER" id="PTHR48111">
    <property type="entry name" value="REGULATOR OF RPOS"/>
    <property type="match status" value="1"/>
</dbReference>
<organism evidence="8">
    <name type="scientific">hydrothermal vent metagenome</name>
    <dbReference type="NCBI Taxonomy" id="652676"/>
    <lineage>
        <taxon>unclassified sequences</taxon>
        <taxon>metagenomes</taxon>
        <taxon>ecological metagenomes</taxon>
    </lineage>
</organism>
<evidence type="ECO:0000256" key="4">
    <source>
        <dbReference type="ARBA" id="ARBA00023125"/>
    </source>
</evidence>
<dbReference type="GO" id="GO:0000156">
    <property type="term" value="F:phosphorelay response regulator activity"/>
    <property type="evidence" value="ECO:0007669"/>
    <property type="project" value="TreeGrafter"/>
</dbReference>
<dbReference type="CDD" id="cd00383">
    <property type="entry name" value="trans_reg_C"/>
    <property type="match status" value="1"/>
</dbReference>
<gene>
    <name evidence="8" type="ORF">MNBD_BACTEROID03-1022</name>
</gene>
<dbReference type="InterPro" id="IPR039420">
    <property type="entry name" value="WalR-like"/>
</dbReference>
<dbReference type="SUPFAM" id="SSF46894">
    <property type="entry name" value="C-terminal effector domain of the bipartite response regulators"/>
    <property type="match status" value="1"/>
</dbReference>
<feature type="domain" description="OmpR/PhoB-type" evidence="7">
    <location>
        <begin position="134"/>
        <end position="228"/>
    </location>
</feature>
<dbReference type="GO" id="GO:0005829">
    <property type="term" value="C:cytosol"/>
    <property type="evidence" value="ECO:0007669"/>
    <property type="project" value="TreeGrafter"/>
</dbReference>
<dbReference type="InterPro" id="IPR001867">
    <property type="entry name" value="OmpR/PhoB-type_DNA-bd"/>
</dbReference>
<dbReference type="FunFam" id="1.10.10.10:FF:000018">
    <property type="entry name" value="DNA-binding response regulator ResD"/>
    <property type="match status" value="1"/>
</dbReference>
<dbReference type="InterPro" id="IPR001789">
    <property type="entry name" value="Sig_transdc_resp-reg_receiver"/>
</dbReference>
<evidence type="ECO:0000259" key="6">
    <source>
        <dbReference type="PROSITE" id="PS50110"/>
    </source>
</evidence>
<accession>A0A3B0TLE5</accession>
<dbReference type="GO" id="GO:0000976">
    <property type="term" value="F:transcription cis-regulatory region binding"/>
    <property type="evidence" value="ECO:0007669"/>
    <property type="project" value="TreeGrafter"/>
</dbReference>
<dbReference type="Pfam" id="PF00486">
    <property type="entry name" value="Trans_reg_C"/>
    <property type="match status" value="1"/>
</dbReference>
<evidence type="ECO:0000256" key="2">
    <source>
        <dbReference type="ARBA" id="ARBA00023012"/>
    </source>
</evidence>
<dbReference type="PROSITE" id="PS51755">
    <property type="entry name" value="OMPR_PHOB"/>
    <property type="match status" value="1"/>
</dbReference>
<keyword evidence="3" id="KW-0805">Transcription regulation</keyword>
<evidence type="ECO:0000313" key="8">
    <source>
        <dbReference type="EMBL" id="VAW18768.1"/>
    </source>
</evidence>
<evidence type="ECO:0000256" key="5">
    <source>
        <dbReference type="ARBA" id="ARBA00023163"/>
    </source>
</evidence>
<keyword evidence="5" id="KW-0804">Transcription</keyword>
<dbReference type="InterPro" id="IPR011006">
    <property type="entry name" value="CheY-like_superfamily"/>
</dbReference>
<dbReference type="SMART" id="SM00862">
    <property type="entry name" value="Trans_reg_C"/>
    <property type="match status" value="1"/>
</dbReference>
<evidence type="ECO:0000256" key="3">
    <source>
        <dbReference type="ARBA" id="ARBA00023015"/>
    </source>
</evidence>
<proteinExistence type="predicted"/>
<dbReference type="SMART" id="SM00448">
    <property type="entry name" value="REC"/>
    <property type="match status" value="1"/>
</dbReference>
<dbReference type="Gene3D" id="3.40.50.2300">
    <property type="match status" value="1"/>
</dbReference>
<dbReference type="Pfam" id="PF00072">
    <property type="entry name" value="Response_reg"/>
    <property type="match status" value="1"/>
</dbReference>
<dbReference type="EMBL" id="UOEL01000155">
    <property type="protein sequence ID" value="VAW18768.1"/>
    <property type="molecule type" value="Genomic_DNA"/>
</dbReference>
<reference evidence="8" key="1">
    <citation type="submission" date="2018-06" db="EMBL/GenBank/DDBJ databases">
        <authorList>
            <person name="Zhirakovskaya E."/>
        </authorList>
    </citation>
    <scope>NUCLEOTIDE SEQUENCE</scope>
</reference>
<dbReference type="PROSITE" id="PS50110">
    <property type="entry name" value="RESPONSE_REGULATORY"/>
    <property type="match status" value="1"/>
</dbReference>